<dbReference type="EMBL" id="JAAIUW010000005">
    <property type="protein sequence ID" value="KAF7831923.1"/>
    <property type="molecule type" value="Genomic_DNA"/>
</dbReference>
<dbReference type="Proteomes" id="UP000634136">
    <property type="component" value="Unassembled WGS sequence"/>
</dbReference>
<comment type="caution">
    <text evidence="1">The sequence shown here is derived from an EMBL/GenBank/DDBJ whole genome shotgun (WGS) entry which is preliminary data.</text>
</comment>
<dbReference type="AlphaFoldDB" id="A0A834WT11"/>
<accession>A0A834WT11</accession>
<protein>
    <submittedName>
        <fullName evidence="1">Replication protein A 70 kDa DNA-binding subunit A-like</fullName>
    </submittedName>
</protein>
<dbReference type="Gene3D" id="2.40.50.140">
    <property type="entry name" value="Nucleic acid-binding proteins"/>
    <property type="match status" value="1"/>
</dbReference>
<name>A0A834WT11_9FABA</name>
<dbReference type="OrthoDB" id="1430067at2759"/>
<organism evidence="1 2">
    <name type="scientific">Senna tora</name>
    <dbReference type="NCBI Taxonomy" id="362788"/>
    <lineage>
        <taxon>Eukaryota</taxon>
        <taxon>Viridiplantae</taxon>
        <taxon>Streptophyta</taxon>
        <taxon>Embryophyta</taxon>
        <taxon>Tracheophyta</taxon>
        <taxon>Spermatophyta</taxon>
        <taxon>Magnoliopsida</taxon>
        <taxon>eudicotyledons</taxon>
        <taxon>Gunneridae</taxon>
        <taxon>Pentapetalae</taxon>
        <taxon>rosids</taxon>
        <taxon>fabids</taxon>
        <taxon>Fabales</taxon>
        <taxon>Fabaceae</taxon>
        <taxon>Caesalpinioideae</taxon>
        <taxon>Cassia clade</taxon>
        <taxon>Senna</taxon>
    </lineage>
</organism>
<keyword evidence="1" id="KW-0238">DNA-binding</keyword>
<gene>
    <name evidence="1" type="ORF">G2W53_014256</name>
</gene>
<dbReference type="GO" id="GO:0003677">
    <property type="term" value="F:DNA binding"/>
    <property type="evidence" value="ECO:0007669"/>
    <property type="project" value="UniProtKB-KW"/>
</dbReference>
<evidence type="ECO:0000313" key="2">
    <source>
        <dbReference type="Proteomes" id="UP000634136"/>
    </source>
</evidence>
<dbReference type="CDD" id="cd04481">
    <property type="entry name" value="RPA1_DBD_B_like"/>
    <property type="match status" value="1"/>
</dbReference>
<sequence>MDLSFDNGLRFPSEIMVNILSRCGVVDTSLLIGLVRNISNIRRKFVYNLQTNCIPIEIYDACGNVVQVLLCGIHCQIFRTFMHNFSGGRIIVAIQWCKVADFHGSTYGTTSMEATRLLINEDTTRFDDLPVEFQQLELKVDNFRDIHLQHVSLERSKEPFADIQLNTISELYMSSEYSVHFVIATVINVNTSADWYYYACDLCMEELDFEDDC</sequence>
<keyword evidence="2" id="KW-1185">Reference proteome</keyword>
<evidence type="ECO:0000313" key="1">
    <source>
        <dbReference type="EMBL" id="KAF7831923.1"/>
    </source>
</evidence>
<reference evidence="1" key="1">
    <citation type="submission" date="2020-09" db="EMBL/GenBank/DDBJ databases">
        <title>Genome-Enabled Discovery of Anthraquinone Biosynthesis in Senna tora.</title>
        <authorList>
            <person name="Kang S.-H."/>
            <person name="Pandey R.P."/>
            <person name="Lee C.-M."/>
            <person name="Sim J.-S."/>
            <person name="Jeong J.-T."/>
            <person name="Choi B.-S."/>
            <person name="Jung M."/>
            <person name="Ginzburg D."/>
            <person name="Zhao K."/>
            <person name="Won S.Y."/>
            <person name="Oh T.-J."/>
            <person name="Yu Y."/>
            <person name="Kim N.-H."/>
            <person name="Lee O.R."/>
            <person name="Lee T.-H."/>
            <person name="Bashyal P."/>
            <person name="Kim T.-S."/>
            <person name="Lee W.-H."/>
            <person name="Kawkins C."/>
            <person name="Kim C.-K."/>
            <person name="Kim J.S."/>
            <person name="Ahn B.O."/>
            <person name="Rhee S.Y."/>
            <person name="Sohng J.K."/>
        </authorList>
    </citation>
    <scope>NUCLEOTIDE SEQUENCE</scope>
    <source>
        <tissue evidence="1">Leaf</tissue>
    </source>
</reference>
<dbReference type="InterPro" id="IPR012340">
    <property type="entry name" value="NA-bd_OB-fold"/>
</dbReference>
<proteinExistence type="predicted"/>